<dbReference type="RefSeq" id="WP_160625123.1">
    <property type="nucleotide sequence ID" value="NZ_WUUQ01000002.1"/>
</dbReference>
<keyword evidence="4" id="KW-0547">Nucleotide-binding</keyword>
<dbReference type="EC" id="1.17.4.1" evidence="2"/>
<keyword evidence="3" id="KW-0237">DNA synthesis</keyword>
<comment type="catalytic activity">
    <reaction evidence="5">
        <text>a 2'-deoxyribonucleoside 5'-diphosphate + [thioredoxin]-disulfide + H2O = a ribonucleoside 5'-diphosphate + [thioredoxin]-dithiol</text>
        <dbReference type="Rhea" id="RHEA:23252"/>
        <dbReference type="Rhea" id="RHEA-COMP:10698"/>
        <dbReference type="Rhea" id="RHEA-COMP:10700"/>
        <dbReference type="ChEBI" id="CHEBI:15377"/>
        <dbReference type="ChEBI" id="CHEBI:29950"/>
        <dbReference type="ChEBI" id="CHEBI:50058"/>
        <dbReference type="ChEBI" id="CHEBI:57930"/>
        <dbReference type="ChEBI" id="CHEBI:73316"/>
        <dbReference type="EC" id="1.17.4.1"/>
    </reaction>
</comment>
<evidence type="ECO:0000259" key="6">
    <source>
        <dbReference type="Pfam" id="PF12637"/>
    </source>
</evidence>
<evidence type="ECO:0000256" key="1">
    <source>
        <dbReference type="ARBA" id="ARBA00007405"/>
    </source>
</evidence>
<name>A0A6N8U6P8_9FIRM</name>
<accession>A0A6N8U6P8</accession>
<evidence type="ECO:0000256" key="2">
    <source>
        <dbReference type="ARBA" id="ARBA00012274"/>
    </source>
</evidence>
<comment type="caution">
    <text evidence="7">The sequence shown here is derived from an EMBL/GenBank/DDBJ whole genome shotgun (WGS) entry which is preliminary data.</text>
</comment>
<dbReference type="AlphaFoldDB" id="A0A6N8U6P8"/>
<comment type="similarity">
    <text evidence="1">Belongs to the ribonucleoside diphosphate reductase class-2 family.</text>
</comment>
<dbReference type="Pfam" id="PF12637">
    <property type="entry name" value="TSCPD"/>
    <property type="match status" value="1"/>
</dbReference>
<dbReference type="InterPro" id="IPR023806">
    <property type="entry name" value="CHP03905"/>
</dbReference>
<dbReference type="GO" id="GO:0071897">
    <property type="term" value="P:DNA biosynthetic process"/>
    <property type="evidence" value="ECO:0007669"/>
    <property type="project" value="UniProtKB-KW"/>
</dbReference>
<evidence type="ECO:0000313" key="7">
    <source>
        <dbReference type="EMBL" id="MXQ73712.1"/>
    </source>
</evidence>
<evidence type="ECO:0000256" key="5">
    <source>
        <dbReference type="ARBA" id="ARBA00047754"/>
    </source>
</evidence>
<evidence type="ECO:0000256" key="3">
    <source>
        <dbReference type="ARBA" id="ARBA00022634"/>
    </source>
</evidence>
<dbReference type="NCBIfam" id="TIGR03905">
    <property type="entry name" value="TIGR03905_4_Cys"/>
    <property type="match status" value="1"/>
</dbReference>
<sequence length="84" mass="9276">MTTFTYRPKGVCSQEMVFEIEDDRIMNVKIVGGCQGNLLGISNIIKGKTLEEVISSFEGVECGSKKTSCPDQIARALRQYKQGV</sequence>
<dbReference type="GO" id="GO:0000166">
    <property type="term" value="F:nucleotide binding"/>
    <property type="evidence" value="ECO:0007669"/>
    <property type="project" value="UniProtKB-KW"/>
</dbReference>
<feature type="domain" description="TSCPD" evidence="6">
    <location>
        <begin position="6"/>
        <end position="80"/>
    </location>
</feature>
<keyword evidence="8" id="KW-1185">Reference proteome</keyword>
<organism evidence="7 8">
    <name type="scientific">Copranaerobaculum intestinale</name>
    <dbReference type="NCBI Taxonomy" id="2692629"/>
    <lineage>
        <taxon>Bacteria</taxon>
        <taxon>Bacillati</taxon>
        <taxon>Bacillota</taxon>
        <taxon>Erysipelotrichia</taxon>
        <taxon>Erysipelotrichales</taxon>
        <taxon>Erysipelotrichaceae</taxon>
        <taxon>Copranaerobaculum</taxon>
    </lineage>
</organism>
<dbReference type="GO" id="GO:0004748">
    <property type="term" value="F:ribonucleoside-diphosphate reductase activity, thioredoxin disulfide as acceptor"/>
    <property type="evidence" value="ECO:0007669"/>
    <property type="project" value="UniProtKB-EC"/>
</dbReference>
<protein>
    <recommendedName>
        <fullName evidence="2">ribonucleoside-diphosphate reductase</fullName>
        <ecNumber evidence="2">1.17.4.1</ecNumber>
    </recommendedName>
</protein>
<evidence type="ECO:0000256" key="4">
    <source>
        <dbReference type="ARBA" id="ARBA00022741"/>
    </source>
</evidence>
<dbReference type="EMBL" id="WUUQ01000002">
    <property type="protein sequence ID" value="MXQ73712.1"/>
    <property type="molecule type" value="Genomic_DNA"/>
</dbReference>
<dbReference type="Proteomes" id="UP000434036">
    <property type="component" value="Unassembled WGS sequence"/>
</dbReference>
<reference evidence="7 8" key="1">
    <citation type="submission" date="2019-12" db="EMBL/GenBank/DDBJ databases">
        <authorList>
            <person name="Yang R."/>
        </authorList>
    </citation>
    <scope>NUCLEOTIDE SEQUENCE [LARGE SCALE GENOMIC DNA]</scope>
    <source>
        <strain evidence="7 8">DONG20-135</strain>
    </source>
</reference>
<evidence type="ECO:0000313" key="8">
    <source>
        <dbReference type="Proteomes" id="UP000434036"/>
    </source>
</evidence>
<proteinExistence type="inferred from homology"/>
<gene>
    <name evidence="7" type="ORF">GSF08_07150</name>
</gene>
<reference evidence="7 8" key="2">
    <citation type="submission" date="2020-01" db="EMBL/GenBank/DDBJ databases">
        <title>Clostridiaceae sp. nov. isolated from the gut of human by culturomics.</title>
        <authorList>
            <person name="Chang Y."/>
        </authorList>
    </citation>
    <scope>NUCLEOTIDE SEQUENCE [LARGE SCALE GENOMIC DNA]</scope>
    <source>
        <strain evidence="7 8">DONG20-135</strain>
    </source>
</reference>
<dbReference type="InterPro" id="IPR024434">
    <property type="entry name" value="TSCPD_dom"/>
</dbReference>